<dbReference type="SUPFAM" id="SSF55874">
    <property type="entry name" value="ATPase domain of HSP90 chaperone/DNA topoisomerase II/histidine kinase"/>
    <property type="match status" value="1"/>
</dbReference>
<dbReference type="PROSITE" id="PS50885">
    <property type="entry name" value="HAMP"/>
    <property type="match status" value="1"/>
</dbReference>
<dbReference type="InterPro" id="IPR010559">
    <property type="entry name" value="Sig_transdc_His_kin_internal"/>
</dbReference>
<keyword evidence="5 9" id="KW-0418">Kinase</keyword>
<dbReference type="Pfam" id="PF06580">
    <property type="entry name" value="His_kinase"/>
    <property type="match status" value="1"/>
</dbReference>
<dbReference type="InterPro" id="IPR050640">
    <property type="entry name" value="Bact_2-comp_sensor_kinase"/>
</dbReference>
<gene>
    <name evidence="9" type="ORF">H9647_03465</name>
</gene>
<keyword evidence="7" id="KW-1133">Transmembrane helix</keyword>
<evidence type="ECO:0000256" key="2">
    <source>
        <dbReference type="ARBA" id="ARBA00022475"/>
    </source>
</evidence>
<evidence type="ECO:0000256" key="6">
    <source>
        <dbReference type="ARBA" id="ARBA00023136"/>
    </source>
</evidence>
<comment type="caution">
    <text evidence="9">The sequence shown here is derived from an EMBL/GenBank/DDBJ whole genome shotgun (WGS) entry which is preliminary data.</text>
</comment>
<dbReference type="Proteomes" id="UP000608071">
    <property type="component" value="Unassembled WGS sequence"/>
</dbReference>
<evidence type="ECO:0000313" key="9">
    <source>
        <dbReference type="EMBL" id="MBD7967111.1"/>
    </source>
</evidence>
<feature type="transmembrane region" description="Helical" evidence="7">
    <location>
        <begin position="6"/>
        <end position="25"/>
    </location>
</feature>
<keyword evidence="6 7" id="KW-0472">Membrane</keyword>
<dbReference type="CDD" id="cd06225">
    <property type="entry name" value="HAMP"/>
    <property type="match status" value="1"/>
</dbReference>
<feature type="domain" description="HAMP" evidence="8">
    <location>
        <begin position="314"/>
        <end position="361"/>
    </location>
</feature>
<dbReference type="PANTHER" id="PTHR34220:SF7">
    <property type="entry name" value="SENSOR HISTIDINE KINASE YPDA"/>
    <property type="match status" value="1"/>
</dbReference>
<organism evidence="9 10">
    <name type="scientific">Paenibacillus gallinarum</name>
    <dbReference type="NCBI Taxonomy" id="2762232"/>
    <lineage>
        <taxon>Bacteria</taxon>
        <taxon>Bacillati</taxon>
        <taxon>Bacillota</taxon>
        <taxon>Bacilli</taxon>
        <taxon>Bacillales</taxon>
        <taxon>Paenibacillaceae</taxon>
        <taxon>Paenibacillus</taxon>
    </lineage>
</organism>
<dbReference type="InterPro" id="IPR003594">
    <property type="entry name" value="HATPase_dom"/>
</dbReference>
<reference evidence="9 10" key="1">
    <citation type="submission" date="2020-08" db="EMBL/GenBank/DDBJ databases">
        <title>A Genomic Blueprint of the Chicken Gut Microbiome.</title>
        <authorList>
            <person name="Gilroy R."/>
            <person name="Ravi A."/>
            <person name="Getino M."/>
            <person name="Pursley I."/>
            <person name="Horton D.L."/>
            <person name="Alikhan N.-F."/>
            <person name="Baker D."/>
            <person name="Gharbi K."/>
            <person name="Hall N."/>
            <person name="Watson M."/>
            <person name="Adriaenssens E.M."/>
            <person name="Foster-Nyarko E."/>
            <person name="Jarju S."/>
            <person name="Secka A."/>
            <person name="Antonio M."/>
            <person name="Oren A."/>
            <person name="Chaudhuri R."/>
            <person name="La Ragione R.M."/>
            <person name="Hildebrand F."/>
            <person name="Pallen M.J."/>
        </authorList>
    </citation>
    <scope>NUCLEOTIDE SEQUENCE [LARGE SCALE GENOMIC DNA]</scope>
    <source>
        <strain evidence="9 10">Sa2BVA9</strain>
    </source>
</reference>
<feature type="transmembrane region" description="Helical" evidence="7">
    <location>
        <begin position="288"/>
        <end position="308"/>
    </location>
</feature>
<keyword evidence="4" id="KW-0808">Transferase</keyword>
<dbReference type="SMART" id="SM00304">
    <property type="entry name" value="HAMP"/>
    <property type="match status" value="1"/>
</dbReference>
<evidence type="ECO:0000313" key="10">
    <source>
        <dbReference type="Proteomes" id="UP000608071"/>
    </source>
</evidence>
<dbReference type="SUPFAM" id="SSF158472">
    <property type="entry name" value="HAMP domain-like"/>
    <property type="match status" value="1"/>
</dbReference>
<evidence type="ECO:0000259" key="8">
    <source>
        <dbReference type="PROSITE" id="PS50885"/>
    </source>
</evidence>
<evidence type="ECO:0000256" key="5">
    <source>
        <dbReference type="ARBA" id="ARBA00022777"/>
    </source>
</evidence>
<evidence type="ECO:0000256" key="1">
    <source>
        <dbReference type="ARBA" id="ARBA00004651"/>
    </source>
</evidence>
<dbReference type="Pfam" id="PF00672">
    <property type="entry name" value="HAMP"/>
    <property type="match status" value="1"/>
</dbReference>
<evidence type="ECO:0000256" key="3">
    <source>
        <dbReference type="ARBA" id="ARBA00022553"/>
    </source>
</evidence>
<dbReference type="EMBL" id="JACSQL010000001">
    <property type="protein sequence ID" value="MBD7967111.1"/>
    <property type="molecule type" value="Genomic_DNA"/>
</dbReference>
<keyword evidence="7" id="KW-0812">Transmembrane</keyword>
<dbReference type="Pfam" id="PF02518">
    <property type="entry name" value="HATPase_c"/>
    <property type="match status" value="1"/>
</dbReference>
<dbReference type="PANTHER" id="PTHR34220">
    <property type="entry name" value="SENSOR HISTIDINE KINASE YPDA"/>
    <property type="match status" value="1"/>
</dbReference>
<proteinExistence type="predicted"/>
<keyword evidence="10" id="KW-1185">Reference proteome</keyword>
<protein>
    <submittedName>
        <fullName evidence="9">Sensor histidine kinase</fullName>
    </submittedName>
</protein>
<keyword evidence="3" id="KW-0597">Phosphoprotein</keyword>
<sequence>MVRYHLFTKIVLIIVIMLIPVVLLYSYSNKMTTNVVVSELNRSSSNQLAFFQSQVNTSIEELSSWPIILIHDPDIESFEQQDLVSEYLNLDLINHVKRIQNKLSIQESSSNWRSNLSLYSPSMKRVITENDSRTYDSRELDNANLPGWQVQKVASGNDERYLFSWYTASPYSARDLVENARTIIKLEFDSTNIQDMLDKFKSNGRRDPFYYIPGTGTIYNRTADIDRSTELLKQLDFTEINDVDYRTIELGEEVYSVHTVISPATGWYLIDYIPLTDVLAPIKDSNRLFYGAVACLLFMSFLAAYLLYVQVQIPVRDLMHGFQRLKMGDYSVRLEPKGRNEFSFLSERFNSMVIQIQELFEHVYLEQIQVREARLKQLQSQINPHFFYNCFSYITSMAKLGKTDAVVAMSHNLSRYYRYTTRQEKDLVPMKEEIAFVISYLKIQKMRMSRLDYVMEIPEEMMEQLVPPLVLQPLIENAVIHGIERSADASFIRVSGFEDEGRMCLQVEDDGLGMDDEAMRLLQNQLARPMDEHSGCGLWNVNQRVQLRYGERSYLSFGKSPMGGLKATIYIDNIKKG</sequence>
<keyword evidence="2" id="KW-1003">Cell membrane</keyword>
<accession>A0ABR8SUD3</accession>
<dbReference type="InterPro" id="IPR036890">
    <property type="entry name" value="HATPase_C_sf"/>
</dbReference>
<evidence type="ECO:0000256" key="4">
    <source>
        <dbReference type="ARBA" id="ARBA00022679"/>
    </source>
</evidence>
<dbReference type="InterPro" id="IPR003660">
    <property type="entry name" value="HAMP_dom"/>
</dbReference>
<dbReference type="Gene3D" id="3.30.565.10">
    <property type="entry name" value="Histidine kinase-like ATPase, C-terminal domain"/>
    <property type="match status" value="1"/>
</dbReference>
<name>A0ABR8SUD3_9BACL</name>
<dbReference type="RefSeq" id="WP_191798192.1">
    <property type="nucleotide sequence ID" value="NZ_JACSQL010000001.1"/>
</dbReference>
<evidence type="ECO:0000256" key="7">
    <source>
        <dbReference type="SAM" id="Phobius"/>
    </source>
</evidence>
<dbReference type="Gene3D" id="6.10.340.10">
    <property type="match status" value="1"/>
</dbReference>
<dbReference type="GO" id="GO:0016301">
    <property type="term" value="F:kinase activity"/>
    <property type="evidence" value="ECO:0007669"/>
    <property type="project" value="UniProtKB-KW"/>
</dbReference>
<comment type="subcellular location">
    <subcellularLocation>
        <location evidence="1">Cell membrane</location>
        <topology evidence="1">Multi-pass membrane protein</topology>
    </subcellularLocation>
</comment>